<evidence type="ECO:0000313" key="3">
    <source>
        <dbReference type="EMBL" id="MVQ46180.1"/>
    </source>
</evidence>
<evidence type="ECO:0000313" key="10">
    <source>
        <dbReference type="Proteomes" id="UP000283586"/>
    </source>
</evidence>
<dbReference type="EMBL" id="CYXZ01000008">
    <property type="protein sequence ID" value="CUM95913.1"/>
    <property type="molecule type" value="Genomic_DNA"/>
</dbReference>
<sequence>MDISGMTPALSALQSYDAGSSVSQTSLSYAVSTELLSQQLDMTQEMGTAMVQMMERSVTPGLGGNIDVYI</sequence>
<evidence type="ECO:0000313" key="5">
    <source>
        <dbReference type="EMBL" id="RHC16391.1"/>
    </source>
</evidence>
<evidence type="ECO:0000313" key="4">
    <source>
        <dbReference type="EMBL" id="RHA66726.1"/>
    </source>
</evidence>
<dbReference type="PaxDb" id="166486-ERS852572_01273"/>
<evidence type="ECO:0000313" key="14">
    <source>
        <dbReference type="Proteomes" id="UP000479531"/>
    </source>
</evidence>
<evidence type="ECO:0000313" key="1">
    <source>
        <dbReference type="EMBL" id="CUM95913.1"/>
    </source>
</evidence>
<dbReference type="Proteomes" id="UP000478483">
    <property type="component" value="Unassembled WGS sequence"/>
</dbReference>
<dbReference type="Proteomes" id="UP000283586">
    <property type="component" value="Unassembled WGS sequence"/>
</dbReference>
<proteinExistence type="predicted"/>
<dbReference type="EMBL" id="QRID01000001">
    <property type="protein sequence ID" value="RHG30706.1"/>
    <property type="molecule type" value="Genomic_DNA"/>
</dbReference>
<dbReference type="Proteomes" id="UP000284051">
    <property type="component" value="Unassembled WGS sequence"/>
</dbReference>
<dbReference type="Proteomes" id="UP000095350">
    <property type="component" value="Unassembled WGS sequence"/>
</dbReference>
<dbReference type="AlphaFoldDB" id="A0A173SZL8"/>
<evidence type="ECO:0000313" key="8">
    <source>
        <dbReference type="Proteomes" id="UP000095350"/>
    </source>
</evidence>
<name>A0A173SZL8_9FIRM</name>
<dbReference type="EMBL" id="QSFP01000011">
    <property type="protein sequence ID" value="RHA66726.1"/>
    <property type="molecule type" value="Genomic_DNA"/>
</dbReference>
<dbReference type="Proteomes" id="UP000479531">
    <property type="component" value="Unassembled WGS sequence"/>
</dbReference>
<evidence type="ECO:0000313" key="12">
    <source>
        <dbReference type="Proteomes" id="UP000284465"/>
    </source>
</evidence>
<gene>
    <name evidence="6" type="ORF">DW264_00170</name>
    <name evidence="5" type="ORF">DW856_11425</name>
    <name evidence="4" type="ORF">DW927_10800</name>
    <name evidence="7" type="ORF">DWZ31_02025</name>
    <name evidence="1" type="ORF">ERS852572_01273</name>
    <name evidence="3" type="ORF">GCK47_10805</name>
    <name evidence="2" type="ORF">GMD50_12210</name>
</gene>
<protein>
    <submittedName>
        <fullName evidence="2">Putative motility protein</fullName>
    </submittedName>
</protein>
<evidence type="ECO:0000313" key="9">
    <source>
        <dbReference type="Proteomes" id="UP000283513"/>
    </source>
</evidence>
<dbReference type="GeneID" id="61431894"/>
<reference evidence="2 13" key="3">
    <citation type="journal article" date="2019" name="Nat. Med.">
        <title>A library of human gut bacterial isolates paired with longitudinal multiomics data enables mechanistic microbiome research.</title>
        <authorList>
            <person name="Poyet M."/>
            <person name="Groussin M."/>
            <person name="Gibbons S.M."/>
            <person name="Avila-Pacheco J."/>
            <person name="Jiang X."/>
            <person name="Kearney S.M."/>
            <person name="Perrotta A.R."/>
            <person name="Berdy B."/>
            <person name="Zhao S."/>
            <person name="Lieberman T.D."/>
            <person name="Swanson P.K."/>
            <person name="Smith M."/>
            <person name="Roesemann S."/>
            <person name="Alexander J.E."/>
            <person name="Rich S.A."/>
            <person name="Livny J."/>
            <person name="Vlamakis H."/>
            <person name="Clish C."/>
            <person name="Bullock K."/>
            <person name="Deik A."/>
            <person name="Scott J."/>
            <person name="Pierce K.A."/>
            <person name="Xavier R.J."/>
            <person name="Alm E.J."/>
        </authorList>
    </citation>
    <scope>NUCLEOTIDE SEQUENCE [LARGE SCALE GENOMIC DNA]</scope>
    <source>
        <strain evidence="2 13">BIOML-A1</strain>
    </source>
</reference>
<dbReference type="EMBL" id="QRQN01000002">
    <property type="protein sequence ID" value="RHN11406.1"/>
    <property type="molecule type" value="Genomic_DNA"/>
</dbReference>
<dbReference type="Pfam" id="PF14070">
    <property type="entry name" value="YjfB_motility"/>
    <property type="match status" value="1"/>
</dbReference>
<evidence type="ECO:0000313" key="13">
    <source>
        <dbReference type="Proteomes" id="UP000478483"/>
    </source>
</evidence>
<accession>A0A173SZL8</accession>
<dbReference type="EMBL" id="WNAJ01000014">
    <property type="protein sequence ID" value="MTR85805.1"/>
    <property type="molecule type" value="Genomic_DNA"/>
</dbReference>
<reference evidence="9 10" key="2">
    <citation type="submission" date="2018-08" db="EMBL/GenBank/DDBJ databases">
        <title>A genome reference for cultivated species of the human gut microbiota.</title>
        <authorList>
            <person name="Zou Y."/>
            <person name="Xue W."/>
            <person name="Luo G."/>
        </authorList>
    </citation>
    <scope>NUCLEOTIDE SEQUENCE [LARGE SCALE GENOMIC DNA]</scope>
    <source>
        <strain evidence="7 10">AF31-21AC</strain>
        <strain evidence="6 11">AM22-21LB</strain>
        <strain evidence="5 9">AM37-1AC</strain>
        <strain evidence="4 12">AM43-11</strain>
    </source>
</reference>
<reference evidence="1 8" key="1">
    <citation type="submission" date="2015-09" db="EMBL/GenBank/DDBJ databases">
        <authorList>
            <consortium name="Pathogen Informatics"/>
        </authorList>
    </citation>
    <scope>NUCLEOTIDE SEQUENCE [LARGE SCALE GENOMIC DNA]</scope>
    <source>
        <strain evidence="1 8">2789STDY5834960</strain>
    </source>
</reference>
<evidence type="ECO:0000313" key="6">
    <source>
        <dbReference type="EMBL" id="RHG30706.1"/>
    </source>
</evidence>
<evidence type="ECO:0000313" key="2">
    <source>
        <dbReference type="EMBL" id="MTR85805.1"/>
    </source>
</evidence>
<organism evidence="1 8">
    <name type="scientific">Roseburia intestinalis</name>
    <dbReference type="NCBI Taxonomy" id="166486"/>
    <lineage>
        <taxon>Bacteria</taxon>
        <taxon>Bacillati</taxon>
        <taxon>Bacillota</taxon>
        <taxon>Clostridia</taxon>
        <taxon>Lachnospirales</taxon>
        <taxon>Lachnospiraceae</taxon>
        <taxon>Roseburia</taxon>
    </lineage>
</organism>
<evidence type="ECO:0000313" key="7">
    <source>
        <dbReference type="EMBL" id="RHN11406.1"/>
    </source>
</evidence>
<dbReference type="RefSeq" id="WP_006855201.1">
    <property type="nucleotide sequence ID" value="NZ_CABIYH010000008.1"/>
</dbReference>
<dbReference type="OrthoDB" id="1924973at2"/>
<dbReference type="InterPro" id="IPR025906">
    <property type="entry name" value="YjfB_motility"/>
</dbReference>
<dbReference type="EMBL" id="WGGT01000012">
    <property type="protein sequence ID" value="MVQ46180.1"/>
    <property type="molecule type" value="Genomic_DNA"/>
</dbReference>
<evidence type="ECO:0000313" key="11">
    <source>
        <dbReference type="Proteomes" id="UP000284051"/>
    </source>
</evidence>
<dbReference type="Proteomes" id="UP000284465">
    <property type="component" value="Unassembled WGS sequence"/>
</dbReference>
<dbReference type="EMBL" id="QSHO01000009">
    <property type="protein sequence ID" value="RHC16391.1"/>
    <property type="molecule type" value="Genomic_DNA"/>
</dbReference>
<dbReference type="Proteomes" id="UP000283513">
    <property type="component" value="Unassembled WGS sequence"/>
</dbReference>
<reference evidence="3 14" key="4">
    <citation type="submission" date="2019-10" db="EMBL/GenBank/DDBJ databases">
        <title>Roseburia spp. ameliorate alcoholic fatty liver via restoration of gut barrier function.</title>
        <authorList>
            <person name="Seo B."/>
            <person name="Ko G."/>
        </authorList>
    </citation>
    <scope>NUCLEOTIDE SEQUENCE [LARGE SCALE GENOMIC DNA]</scope>
    <source>
        <strain evidence="3 14">SNUG30017</strain>
    </source>
</reference>